<keyword evidence="3" id="KW-1185">Reference proteome</keyword>
<evidence type="ECO:0000313" key="2">
    <source>
        <dbReference type="EMBL" id="EEP64866.1"/>
    </source>
</evidence>
<dbReference type="AlphaFoldDB" id="C4FSN8"/>
<comment type="caution">
    <text evidence="2">The sequence shown here is derived from an EMBL/GenBank/DDBJ whole genome shotgun (WGS) entry which is preliminary data.</text>
</comment>
<feature type="chain" id="PRO_5002936284" evidence="1">
    <location>
        <begin position="23"/>
        <end position="485"/>
    </location>
</feature>
<organism evidence="2 3">
    <name type="scientific">Veillonella dispar ATCC 17748</name>
    <dbReference type="NCBI Taxonomy" id="546273"/>
    <lineage>
        <taxon>Bacteria</taxon>
        <taxon>Bacillati</taxon>
        <taxon>Bacillota</taxon>
        <taxon>Negativicutes</taxon>
        <taxon>Veillonellales</taxon>
        <taxon>Veillonellaceae</taxon>
        <taxon>Veillonella</taxon>
    </lineage>
</organism>
<dbReference type="HOGENOM" id="CLU_572294_0_0_9"/>
<protein>
    <submittedName>
        <fullName evidence="2">Uncharacterized protein</fullName>
    </submittedName>
</protein>
<keyword evidence="1" id="KW-0732">Signal</keyword>
<accession>C4FSN8</accession>
<proteinExistence type="predicted"/>
<dbReference type="Proteomes" id="UP000003529">
    <property type="component" value="Unassembled WGS sequence"/>
</dbReference>
<dbReference type="RefSeq" id="WP_005387899.1">
    <property type="nucleotide sequence ID" value="NZ_GG667605.1"/>
</dbReference>
<name>C4FSN8_9FIRM</name>
<dbReference type="EMBL" id="ACIK02000019">
    <property type="protein sequence ID" value="EEP64866.1"/>
    <property type="molecule type" value="Genomic_DNA"/>
</dbReference>
<dbReference type="OrthoDB" id="1631553at2"/>
<reference evidence="2" key="1">
    <citation type="submission" date="2009-04" db="EMBL/GenBank/DDBJ databases">
        <authorList>
            <person name="Weinstock G."/>
            <person name="Sodergren E."/>
            <person name="Clifton S."/>
            <person name="Fulton L."/>
            <person name="Fulton B."/>
            <person name="Courtney L."/>
            <person name="Fronick C."/>
            <person name="Harrison M."/>
            <person name="Strong C."/>
            <person name="Farmer C."/>
            <person name="Delahaunty K."/>
            <person name="Markovic C."/>
            <person name="Hall O."/>
            <person name="Minx P."/>
            <person name="Tomlinson C."/>
            <person name="Mitreva M."/>
            <person name="Nelson J."/>
            <person name="Hou S."/>
            <person name="Wollam A."/>
            <person name="Pepin K.H."/>
            <person name="Johnson M."/>
            <person name="Bhonagiri V."/>
            <person name="Nash W.E."/>
            <person name="Warren W."/>
            <person name="Chinwalla A."/>
            <person name="Mardis E.R."/>
            <person name="Wilson R.K."/>
        </authorList>
    </citation>
    <scope>NUCLEOTIDE SEQUENCE [LARGE SCALE GENOMIC DNA]</scope>
    <source>
        <strain evidence="2">ATCC 17748</strain>
    </source>
</reference>
<sequence>MNKKYFVLMMLSLALYSQSSFAAEVVDSQNQNISIEQKNNTKLKQFVQTKGPVKVDFVEVIPGAFKAVIKDKSIDTKALSMGDEIILERMEKEHGSQRLKTSEKPDFGSEYKTFDPLYNDKDETALKEIKHYNTESTRNEGYFIGGREKPLRIVSPYMKKNGKGEIKLTNHVNTKDYRTRADRDAANEREIREYLDKNKGKGHDLFTARSKAEIKESLESFFKPIELIQYPINNPKDYKRMPMIPGFPKNMPSFAKNIHMHSNPGFLQGRAYVQFAFGGTPEQLKPYIDEALSNSKLVVLKADISNVYVKRYIDSNMAYADSLYALIPRSILTVKNTTVPMGKFIQERQDHPIDKSVDEIYELENQVLAEFNKVQIADEDNSAKYKRYFETRKRIEDARDALKPKPDYENKRSKDKVYPIYTEKENQKLQKQYLHRLSYNEDSIEIPDNYVLYVFDFGGSRNHPYSLGAAVSPDKNYIIYFCQQG</sequence>
<evidence type="ECO:0000256" key="1">
    <source>
        <dbReference type="SAM" id="SignalP"/>
    </source>
</evidence>
<feature type="signal peptide" evidence="1">
    <location>
        <begin position="1"/>
        <end position="22"/>
    </location>
</feature>
<evidence type="ECO:0000313" key="3">
    <source>
        <dbReference type="Proteomes" id="UP000003529"/>
    </source>
</evidence>
<gene>
    <name evidence="2" type="ORF">VEIDISOL_01932</name>
</gene>